<name>T1FVN1_HELRO</name>
<evidence type="ECO:0000256" key="17">
    <source>
        <dbReference type="SAM" id="MobiDB-lite"/>
    </source>
</evidence>
<dbReference type="InterPro" id="IPR018487">
    <property type="entry name" value="Hemopexin-like_repeat"/>
</dbReference>
<dbReference type="OrthoDB" id="406838at2759"/>
<evidence type="ECO:0000256" key="2">
    <source>
        <dbReference type="ARBA" id="ARBA00022670"/>
    </source>
</evidence>
<sequence length="576" mass="66165">MNTRIRHHPRHISDASEKTARRFDAVSYLEKYGYLPGSDAETQAMRSKQEYMNAIKKLQRFGGIPETGEIDEATRKLMKKSRCGLEDVMKRDQEGSISSPQSFISNGGKLADIPKRYQLGSSKWEKRWLTYRILDFSPDLDAEIQRQTMKEAFEMWSDVTPLQFTEVSTGQADIFIKFPSRVHDDGFPFDGPGNTLAHAFFPGDDRGGDVHFDDDEHWTIDGGNGTDLLVVAVHEIGHSLGIGHSGMEEAIMFPWYSGYDGNLKLNDDDVMAIQELYGAKSDGSSWSKATKRATTVRPRTTTRVHHHQHHQFGEKADETCEQTFDAIANLRNEIFFFVGKKHHRIFNFGEIFYPSLDVASFFVDLPPTYEKVDAVVETRDGLKLFVFIGKRYWLMNGNRLEGRCPTEGYPLTNLGISEEVTHMDAGFVWSYNQRTYFVSGYQYWRLNETTMMVDYGYPRDMNLWEGVKIPVDDAFTNPERNKTYFVHGHDVWEFNDMRMRIRPESKRNLNQFVFGCPESLLKENEPTESDAVQTYRDRTGDVDYLSSSSTANHNGLISTIQFYSIATICVVKFVRF</sequence>
<feature type="binding site" evidence="13">
    <location>
        <position position="234"/>
    </location>
    <ligand>
        <name>Zn(2+)</name>
        <dbReference type="ChEBI" id="CHEBI:29105"/>
        <label>2</label>
        <note>catalytic</note>
    </ligand>
</feature>
<dbReference type="EMBL" id="KB097605">
    <property type="protein sequence ID" value="ESN93570.1"/>
    <property type="molecule type" value="Genomic_DNA"/>
</dbReference>
<keyword evidence="8 14" id="KW-0106">Calcium</keyword>
<dbReference type="InterPro" id="IPR006026">
    <property type="entry name" value="Peptidase_Metallo"/>
</dbReference>
<feature type="binding site" evidence="14">
    <location>
        <position position="173"/>
    </location>
    <ligand>
        <name>Ca(2+)</name>
        <dbReference type="ChEBI" id="CHEBI:29108"/>
        <label>2</label>
    </ligand>
</feature>
<evidence type="ECO:0000256" key="6">
    <source>
        <dbReference type="ARBA" id="ARBA00022801"/>
    </source>
</evidence>
<feature type="binding site" evidence="14">
    <location>
        <position position="214"/>
    </location>
    <ligand>
        <name>Ca(2+)</name>
        <dbReference type="ChEBI" id="CHEBI:29108"/>
        <label>1</label>
    </ligand>
</feature>
<dbReference type="CTD" id="20212877"/>
<feature type="binding site" evidence="14">
    <location>
        <position position="373"/>
    </location>
    <ligand>
        <name>Ca(2+)</name>
        <dbReference type="ChEBI" id="CHEBI:29108"/>
        <label>4</label>
    </ligand>
</feature>
<dbReference type="SUPFAM" id="SSF55486">
    <property type="entry name" value="Metalloproteases ('zincins'), catalytic domain"/>
    <property type="match status" value="1"/>
</dbReference>
<evidence type="ECO:0000313" key="21">
    <source>
        <dbReference type="Proteomes" id="UP000015101"/>
    </source>
</evidence>
<proteinExistence type="inferred from homology"/>
<feature type="domain" description="Peptidase metallopeptidase" evidence="18">
    <location>
        <begin position="120"/>
        <end position="279"/>
    </location>
</feature>
<evidence type="ECO:0000256" key="8">
    <source>
        <dbReference type="ARBA" id="ARBA00022837"/>
    </source>
</evidence>
<dbReference type="FunFam" id="2.110.10.10:FF:000002">
    <property type="entry name" value="Matrix metallopeptidase 3"/>
    <property type="match status" value="1"/>
</dbReference>
<dbReference type="Proteomes" id="UP000015101">
    <property type="component" value="Unassembled WGS sequence"/>
</dbReference>
<accession>T1FVN1</accession>
<evidence type="ECO:0000256" key="5">
    <source>
        <dbReference type="ARBA" id="ARBA00022737"/>
    </source>
</evidence>
<evidence type="ECO:0000256" key="7">
    <source>
        <dbReference type="ARBA" id="ARBA00022833"/>
    </source>
</evidence>
<dbReference type="OMA" id="ACGLCCL"/>
<feature type="binding site" evidence="14">
    <location>
        <position position="198"/>
    </location>
    <ligand>
        <name>Zn(2+)</name>
        <dbReference type="ChEBI" id="CHEBI:29105"/>
        <label>1</label>
    </ligand>
</feature>
<protein>
    <recommendedName>
        <fullName evidence="18">Peptidase metallopeptidase domain-containing protein</fullName>
    </recommendedName>
</protein>
<evidence type="ECO:0000259" key="18">
    <source>
        <dbReference type="SMART" id="SM00235"/>
    </source>
</evidence>
<reference evidence="21" key="1">
    <citation type="submission" date="2012-12" db="EMBL/GenBank/DDBJ databases">
        <authorList>
            <person name="Hellsten U."/>
            <person name="Grimwood J."/>
            <person name="Chapman J.A."/>
            <person name="Shapiro H."/>
            <person name="Aerts A."/>
            <person name="Otillar R.P."/>
            <person name="Terry A.Y."/>
            <person name="Boore J.L."/>
            <person name="Simakov O."/>
            <person name="Marletaz F."/>
            <person name="Cho S.-J."/>
            <person name="Edsinger-Gonzales E."/>
            <person name="Havlak P."/>
            <person name="Kuo D.-H."/>
            <person name="Larsson T."/>
            <person name="Lv J."/>
            <person name="Arendt D."/>
            <person name="Savage R."/>
            <person name="Osoegawa K."/>
            <person name="de Jong P."/>
            <person name="Lindberg D.R."/>
            <person name="Seaver E.C."/>
            <person name="Weisblat D.A."/>
            <person name="Putnam N.H."/>
            <person name="Grigoriev I.V."/>
            <person name="Rokhsar D.S."/>
        </authorList>
    </citation>
    <scope>NUCLEOTIDE SEQUENCE</scope>
</reference>
<dbReference type="Pfam" id="PF00045">
    <property type="entry name" value="Hemopexin"/>
    <property type="match status" value="1"/>
</dbReference>
<dbReference type="InterPro" id="IPR001818">
    <property type="entry name" value="Pept_M10_metallopeptidase"/>
</dbReference>
<feature type="binding site" evidence="14">
    <location>
        <position position="185"/>
    </location>
    <ligand>
        <name>Zn(2+)</name>
        <dbReference type="ChEBI" id="CHEBI:29105"/>
        <label>1</label>
    </ligand>
</feature>
<dbReference type="GO" id="GO:0005615">
    <property type="term" value="C:extracellular space"/>
    <property type="evidence" value="ECO:0000318"/>
    <property type="project" value="GO_Central"/>
</dbReference>
<dbReference type="PRINTS" id="PR00138">
    <property type="entry name" value="MATRIXIN"/>
</dbReference>
<feature type="binding site" evidence="14">
    <location>
        <position position="139"/>
    </location>
    <ligand>
        <name>Ca(2+)</name>
        <dbReference type="ChEBI" id="CHEBI:29108"/>
        <label>1</label>
    </ligand>
</feature>
<dbReference type="AlphaFoldDB" id="T1FVN1"/>
<feature type="binding site" evidence="13">
    <location>
        <position position="244"/>
    </location>
    <ligand>
        <name>Zn(2+)</name>
        <dbReference type="ChEBI" id="CHEBI:29105"/>
        <label>2</label>
        <note>catalytic</note>
    </ligand>
</feature>
<dbReference type="PIRSF" id="PIRSF001191">
    <property type="entry name" value="Peptidase_M10A_matrix"/>
    <property type="match status" value="1"/>
</dbReference>
<feature type="region of interest" description="Disordered" evidence="17">
    <location>
        <begin position="288"/>
        <end position="312"/>
    </location>
</feature>
<evidence type="ECO:0000256" key="3">
    <source>
        <dbReference type="ARBA" id="ARBA00022723"/>
    </source>
</evidence>
<comment type="cofactor">
    <cofactor evidence="14">
        <name>Zn(2+)</name>
        <dbReference type="ChEBI" id="CHEBI:29105"/>
    </cofactor>
    <text evidence="14">Binds 2 Zn(2+) ions per subunit.</text>
</comment>
<dbReference type="SMART" id="SM00120">
    <property type="entry name" value="HX"/>
    <property type="match status" value="4"/>
</dbReference>
<feature type="binding site" evidence="14">
    <location>
        <position position="207"/>
    </location>
    <ligand>
        <name>Ca(2+)</name>
        <dbReference type="ChEBI" id="CHEBI:29108"/>
        <label>2</label>
    </ligand>
</feature>
<dbReference type="SUPFAM" id="SSF47090">
    <property type="entry name" value="PGBD-like"/>
    <property type="match status" value="1"/>
</dbReference>
<keyword evidence="4" id="KW-0732">Signal</keyword>
<reference evidence="20" key="3">
    <citation type="submission" date="2015-06" db="UniProtKB">
        <authorList>
            <consortium name="EnsemblMetazoa"/>
        </authorList>
    </citation>
    <scope>IDENTIFICATION</scope>
</reference>
<dbReference type="Pfam" id="PF01471">
    <property type="entry name" value="PG_binding_1"/>
    <property type="match status" value="1"/>
</dbReference>
<feature type="short sequence motif" description="Cysteine switch" evidence="15">
    <location>
        <begin position="81"/>
        <end position="88"/>
    </location>
</feature>
<feature type="active site" evidence="12">
    <location>
        <position position="235"/>
    </location>
</feature>
<dbReference type="InParanoid" id="T1FVN1"/>
<evidence type="ECO:0000256" key="1">
    <source>
        <dbReference type="ARBA" id="ARBA00010370"/>
    </source>
</evidence>
<dbReference type="GeneID" id="20212877"/>
<dbReference type="GO" id="GO:0031012">
    <property type="term" value="C:extracellular matrix"/>
    <property type="evidence" value="ECO:0007669"/>
    <property type="project" value="InterPro"/>
</dbReference>
<keyword evidence="11" id="KW-1015">Disulfide bond</keyword>
<evidence type="ECO:0000256" key="16">
    <source>
        <dbReference type="PROSITE-ProRule" id="PRU01011"/>
    </source>
</evidence>
<dbReference type="InterPro" id="IPR033739">
    <property type="entry name" value="M10A_MMP"/>
</dbReference>
<evidence type="ECO:0000256" key="12">
    <source>
        <dbReference type="PIRSR" id="PIRSR001191-1"/>
    </source>
</evidence>
<keyword evidence="3 13" id="KW-0479">Metal-binding</keyword>
<feature type="binding site" description="in inhibited form" evidence="14">
    <location>
        <position position="83"/>
    </location>
    <ligand>
        <name>Zn(2+)</name>
        <dbReference type="ChEBI" id="CHEBI:29105"/>
        <label>2</label>
        <note>catalytic</note>
    </ligand>
</feature>
<feature type="binding site" evidence="14">
    <location>
        <position position="252"/>
    </location>
    <ligand>
        <name>Zn(2+)</name>
        <dbReference type="ChEBI" id="CHEBI:29105"/>
        <label>2</label>
        <note>catalytic</note>
    </ligand>
</feature>
<dbReference type="InterPro" id="IPR036375">
    <property type="entry name" value="Hemopexin-like_dom_sf"/>
</dbReference>
<keyword evidence="21" id="KW-1185">Reference proteome</keyword>
<dbReference type="InterPro" id="IPR024079">
    <property type="entry name" value="MetalloPept_cat_dom_sf"/>
</dbReference>
<dbReference type="GO" id="GO:0008270">
    <property type="term" value="F:zinc ion binding"/>
    <property type="evidence" value="ECO:0007669"/>
    <property type="project" value="InterPro"/>
</dbReference>
<dbReference type="KEGG" id="hro:HELRODRAFT_194076"/>
<dbReference type="GO" id="GO:0006508">
    <property type="term" value="P:proteolysis"/>
    <property type="evidence" value="ECO:0007669"/>
    <property type="project" value="UniProtKB-KW"/>
</dbReference>
<dbReference type="SMART" id="SM00235">
    <property type="entry name" value="ZnMc"/>
    <property type="match status" value="1"/>
</dbReference>
<dbReference type="STRING" id="6412.T1FVN1"/>
<dbReference type="Gene3D" id="2.110.10.10">
    <property type="entry name" value="Hemopexin-like domain"/>
    <property type="match status" value="1"/>
</dbReference>
<dbReference type="PANTHER" id="PTHR10201">
    <property type="entry name" value="MATRIX METALLOPROTEINASE"/>
    <property type="match status" value="1"/>
</dbReference>
<evidence type="ECO:0000256" key="15">
    <source>
        <dbReference type="PIRSR" id="PIRSR621190-5"/>
    </source>
</evidence>
<feature type="binding site" evidence="14">
    <location>
        <position position="213"/>
    </location>
    <ligand>
        <name>Ca(2+)</name>
        <dbReference type="ChEBI" id="CHEBI:29108"/>
        <label>3</label>
    </ligand>
</feature>
<dbReference type="InterPro" id="IPR002477">
    <property type="entry name" value="Peptidoglycan-bd-like"/>
</dbReference>
<dbReference type="FunCoup" id="T1FVN1">
    <property type="interactions" value="202"/>
</dbReference>
<feature type="compositionally biased region" description="Basic residues" evidence="17">
    <location>
        <begin position="300"/>
        <end position="310"/>
    </location>
</feature>
<evidence type="ECO:0000256" key="11">
    <source>
        <dbReference type="ARBA" id="ARBA00023157"/>
    </source>
</evidence>
<dbReference type="MEROPS" id="M10.013"/>
<reference evidence="19 21" key="2">
    <citation type="journal article" date="2013" name="Nature">
        <title>Insights into bilaterian evolution from three spiralian genomes.</title>
        <authorList>
            <person name="Simakov O."/>
            <person name="Marletaz F."/>
            <person name="Cho S.J."/>
            <person name="Edsinger-Gonzales E."/>
            <person name="Havlak P."/>
            <person name="Hellsten U."/>
            <person name="Kuo D.H."/>
            <person name="Larsson T."/>
            <person name="Lv J."/>
            <person name="Arendt D."/>
            <person name="Savage R."/>
            <person name="Osoegawa K."/>
            <person name="de Jong P."/>
            <person name="Grimwood J."/>
            <person name="Chapman J.A."/>
            <person name="Shapiro H."/>
            <person name="Aerts A."/>
            <person name="Otillar R.P."/>
            <person name="Terry A.Y."/>
            <person name="Boore J.L."/>
            <person name="Grigoriev I.V."/>
            <person name="Lindberg D.R."/>
            <person name="Seaver E.C."/>
            <person name="Weisblat D.A."/>
            <person name="Putnam N.H."/>
            <person name="Rokhsar D.S."/>
        </authorList>
    </citation>
    <scope>NUCLEOTIDE SEQUENCE</scope>
</reference>
<dbReference type="FunFam" id="3.40.390.10:FF:000022">
    <property type="entry name" value="Matrix metalloproteinase 1, isoform C"/>
    <property type="match status" value="1"/>
</dbReference>
<dbReference type="GO" id="GO:0004222">
    <property type="term" value="F:metalloendopeptidase activity"/>
    <property type="evidence" value="ECO:0000318"/>
    <property type="project" value="GO_Central"/>
</dbReference>
<feature type="repeat" description="Hemopexin" evidence="16">
    <location>
        <begin position="468"/>
        <end position="516"/>
    </location>
</feature>
<keyword evidence="2" id="KW-0645">Protease</keyword>
<feature type="binding site" evidence="14">
    <location>
        <position position="190"/>
    </location>
    <ligand>
        <name>Ca(2+)</name>
        <dbReference type="ChEBI" id="CHEBI:29108"/>
        <label>3</label>
    </ligand>
</feature>
<feature type="binding site" evidence="14">
    <location>
        <position position="216"/>
    </location>
    <ligand>
        <name>Ca(2+)</name>
        <dbReference type="ChEBI" id="CHEBI:29108"/>
        <label>1</label>
    </ligand>
</feature>
<dbReference type="RefSeq" id="XP_009028418.1">
    <property type="nucleotide sequence ID" value="XM_009030170.1"/>
</dbReference>
<dbReference type="Pfam" id="PF00413">
    <property type="entry name" value="Peptidase_M10"/>
    <property type="match status" value="1"/>
</dbReference>
<keyword evidence="10" id="KW-0865">Zymogen</keyword>
<dbReference type="PANTHER" id="PTHR10201:SF291">
    <property type="entry name" value="MATRIX METALLOPROTEINASE 1, ISOFORM C-RELATED"/>
    <property type="match status" value="1"/>
</dbReference>
<feature type="binding site" evidence="14">
    <location>
        <position position="472"/>
    </location>
    <ligand>
        <name>Ca(2+)</name>
        <dbReference type="ChEBI" id="CHEBI:29108"/>
        <label>4</label>
    </ligand>
</feature>
<evidence type="ECO:0000256" key="10">
    <source>
        <dbReference type="ARBA" id="ARBA00023145"/>
    </source>
</evidence>
<dbReference type="PROSITE" id="PS51642">
    <property type="entry name" value="HEMOPEXIN_2"/>
    <property type="match status" value="2"/>
</dbReference>
<dbReference type="CDD" id="cd00094">
    <property type="entry name" value="HX"/>
    <property type="match status" value="1"/>
</dbReference>
<dbReference type="EMBL" id="AMQM01007398">
    <property type="status" value="NOT_ANNOTATED_CDS"/>
    <property type="molecule type" value="Genomic_DNA"/>
</dbReference>
<evidence type="ECO:0000313" key="19">
    <source>
        <dbReference type="EMBL" id="ESN93570.1"/>
    </source>
</evidence>
<feature type="repeat" description="Hemopexin" evidence="16">
    <location>
        <begin position="420"/>
        <end position="467"/>
    </location>
</feature>
<gene>
    <name evidence="20" type="primary">20212877</name>
    <name evidence="19" type="ORF">HELRODRAFT_194076</name>
</gene>
<feature type="binding site" evidence="14">
    <location>
        <position position="209"/>
    </location>
    <ligand>
        <name>Ca(2+)</name>
        <dbReference type="ChEBI" id="CHEBI:29108"/>
        <label>2</label>
    </ligand>
</feature>
<evidence type="ECO:0000256" key="9">
    <source>
        <dbReference type="ARBA" id="ARBA00023049"/>
    </source>
</evidence>
<dbReference type="CDD" id="cd04278">
    <property type="entry name" value="ZnMc_MMP"/>
    <property type="match status" value="1"/>
</dbReference>
<feature type="binding site" evidence="14">
    <location>
        <position position="327"/>
    </location>
    <ligand>
        <name>Ca(2+)</name>
        <dbReference type="ChEBI" id="CHEBI:29108"/>
        <label>5</label>
    </ligand>
</feature>
<dbReference type="SUPFAM" id="SSF50923">
    <property type="entry name" value="Hemopexin-like domain"/>
    <property type="match status" value="1"/>
</dbReference>
<evidence type="ECO:0000256" key="14">
    <source>
        <dbReference type="PIRSR" id="PIRSR621190-2"/>
    </source>
</evidence>
<dbReference type="GO" id="GO:0030198">
    <property type="term" value="P:extracellular matrix organization"/>
    <property type="evidence" value="ECO:0000318"/>
    <property type="project" value="GO_Central"/>
</dbReference>
<feature type="binding site" evidence="14">
    <location>
        <position position="325"/>
    </location>
    <ligand>
        <name>Ca(2+)</name>
        <dbReference type="ChEBI" id="CHEBI:29108"/>
        <label>4</label>
    </ligand>
</feature>
<comment type="cofactor">
    <cofactor evidence="14">
        <name>Ca(2+)</name>
        <dbReference type="ChEBI" id="CHEBI:29108"/>
    </cofactor>
    <text evidence="14">Can bind about 5 Ca(2+) ions per subunit.</text>
</comment>
<organism evidence="20 21">
    <name type="scientific">Helobdella robusta</name>
    <name type="common">Californian leech</name>
    <dbReference type="NCBI Taxonomy" id="6412"/>
    <lineage>
        <taxon>Eukaryota</taxon>
        <taxon>Metazoa</taxon>
        <taxon>Spiralia</taxon>
        <taxon>Lophotrochozoa</taxon>
        <taxon>Annelida</taxon>
        <taxon>Clitellata</taxon>
        <taxon>Hirudinea</taxon>
        <taxon>Rhynchobdellida</taxon>
        <taxon>Glossiphoniidae</taxon>
        <taxon>Helobdella</taxon>
    </lineage>
</organism>
<dbReference type="InterPro" id="IPR000585">
    <property type="entry name" value="Hemopexin-like_dom"/>
</dbReference>
<feature type="binding site" evidence="14">
    <location>
        <position position="191"/>
    </location>
    <ligand>
        <name>Ca(2+)</name>
        <dbReference type="ChEBI" id="CHEBI:29108"/>
        <label>3</label>
    </ligand>
</feature>
<comment type="similarity">
    <text evidence="1">Belongs to the peptidase M10A family.</text>
</comment>
<dbReference type="eggNOG" id="KOG1565">
    <property type="taxonomic scope" value="Eukaryota"/>
</dbReference>
<evidence type="ECO:0000256" key="4">
    <source>
        <dbReference type="ARBA" id="ARBA00022729"/>
    </source>
</evidence>
<feature type="binding site" evidence="14">
    <location>
        <position position="216"/>
    </location>
    <ligand>
        <name>Ca(2+)</name>
        <dbReference type="ChEBI" id="CHEBI:29108"/>
        <label>3</label>
    </ligand>
</feature>
<dbReference type="GO" id="GO:0030574">
    <property type="term" value="P:collagen catabolic process"/>
    <property type="evidence" value="ECO:0000318"/>
    <property type="project" value="GO_Central"/>
</dbReference>
<feature type="binding site" evidence="14">
    <location>
        <position position="183"/>
    </location>
    <ligand>
        <name>Zn(2+)</name>
        <dbReference type="ChEBI" id="CHEBI:29105"/>
        <label>1</label>
    </ligand>
</feature>
<dbReference type="HOGENOM" id="CLU_015489_8_3_1"/>
<feature type="binding site" evidence="14">
    <location>
        <position position="211"/>
    </location>
    <ligand>
        <name>Zn(2+)</name>
        <dbReference type="ChEBI" id="CHEBI:29105"/>
        <label>1</label>
    </ligand>
</feature>
<dbReference type="EnsemblMetazoa" id="HelroT194076">
    <property type="protein sequence ID" value="HelroP194076"/>
    <property type="gene ID" value="HelroG194076"/>
</dbReference>
<dbReference type="InterPro" id="IPR036365">
    <property type="entry name" value="PGBD-like_sf"/>
</dbReference>
<evidence type="ECO:0000313" key="20">
    <source>
        <dbReference type="EnsemblMetazoa" id="HelroP194076"/>
    </source>
</evidence>
<evidence type="ECO:0000256" key="13">
    <source>
        <dbReference type="PIRSR" id="PIRSR001191-2"/>
    </source>
</evidence>
<keyword evidence="9" id="KW-0482">Metalloprotease</keyword>
<keyword evidence="6" id="KW-0378">Hydrolase</keyword>
<feature type="binding site" evidence="13">
    <location>
        <position position="238"/>
    </location>
    <ligand>
        <name>Zn(2+)</name>
        <dbReference type="ChEBI" id="CHEBI:29105"/>
        <label>2</label>
        <note>catalytic</note>
    </ligand>
</feature>
<dbReference type="Gene3D" id="3.40.390.10">
    <property type="entry name" value="Collagenase (Catalytic Domain)"/>
    <property type="match status" value="1"/>
</dbReference>
<keyword evidence="5" id="KW-0677">Repeat</keyword>
<keyword evidence="7 13" id="KW-0862">Zinc</keyword>
<dbReference type="InterPro" id="IPR021190">
    <property type="entry name" value="Pept_M10A"/>
</dbReference>